<sequence length="543" mass="57904">MSTANPLRVSTRIQLLVGLTLAGLLCLCLTALFQLKSTMLEDRKDKLQSQVESAVSVLKHFHTQATDGKLSDEDARRAAREALRGVRYSGNEYFFIYNMEGLTFMHPIKPDFEGQSKWDLKDAKGKLLIRELAAAAGKGGGFVDFMWDRSKELPPEPKLAYAAPFAPWNLMVGTGVFVDDIDKAYQSIAWIFGGISAVLLALLSFFGWRLGAGILRELGGEPSEAAAVMQRVAAGDLTADVRQAPAGSLLHATGTMVGALRQLVREINSDADKLVSNATLIATVSEDISGAAERQSDATSAMAAAIEELTVSSSHISDSAHDTSVDSREAVQLAGLGTTRVQLAAESIQKISRTVSDASGRIHALEERARQVSSIANVIKEIAGQTNLLALNAAIEAARAGEQGRGFAVVADEVRKLAERTSLATTEIEQMIVGIQHDTVGAVDAMNAALPEVQEGVELAGSATELLQTIESGARRTLERVGEVADATREQSAASTSIAQRVEQIAGMVEETTESIRGTAATAHQLEGIAGNLKQQIGRFRIP</sequence>
<dbReference type="Pfam" id="PF00015">
    <property type="entry name" value="MCPsignal"/>
    <property type="match status" value="1"/>
</dbReference>
<dbReference type="EMBL" id="SDKK01000001">
    <property type="protein sequence ID" value="TYC62174.1"/>
    <property type="molecule type" value="Genomic_DNA"/>
</dbReference>
<dbReference type="FunFam" id="1.10.287.950:FF:000001">
    <property type="entry name" value="Methyl-accepting chemotaxis sensory transducer"/>
    <property type="match status" value="1"/>
</dbReference>
<protein>
    <submittedName>
        <fullName evidence="11">Methyl-accepting chemotaxis protein</fullName>
    </submittedName>
</protein>
<dbReference type="InterPro" id="IPR033480">
    <property type="entry name" value="sCache_2"/>
</dbReference>
<keyword evidence="4 9" id="KW-1133">Transmembrane helix</keyword>
<dbReference type="OrthoDB" id="8555762at2"/>
<dbReference type="CDD" id="cd11386">
    <property type="entry name" value="MCP_signal"/>
    <property type="match status" value="1"/>
</dbReference>
<reference evidence="11 12" key="1">
    <citation type="submission" date="2019-01" db="EMBL/GenBank/DDBJ databases">
        <title>Zoogloea oleivorans genome sequencing and assembly.</title>
        <authorList>
            <person name="Tancsics A."/>
            <person name="Farkas M."/>
            <person name="Kriszt B."/>
            <person name="Maroti G."/>
            <person name="Horvath B."/>
        </authorList>
    </citation>
    <scope>NUCLEOTIDE SEQUENCE [LARGE SCALE GENOMIC DNA]</scope>
    <source>
        <strain evidence="11 12">Buc</strain>
    </source>
</reference>
<keyword evidence="2" id="KW-1003">Cell membrane</keyword>
<dbReference type="PANTHER" id="PTHR32089:SF119">
    <property type="entry name" value="METHYL-ACCEPTING CHEMOTAXIS PROTEIN CTPL"/>
    <property type="match status" value="1"/>
</dbReference>
<dbReference type="PROSITE" id="PS50111">
    <property type="entry name" value="CHEMOTAXIS_TRANSDUC_2"/>
    <property type="match status" value="1"/>
</dbReference>
<proteinExistence type="inferred from homology"/>
<organism evidence="11 12">
    <name type="scientific">Zoogloea oleivorans</name>
    <dbReference type="NCBI Taxonomy" id="1552750"/>
    <lineage>
        <taxon>Bacteria</taxon>
        <taxon>Pseudomonadati</taxon>
        <taxon>Pseudomonadota</taxon>
        <taxon>Betaproteobacteria</taxon>
        <taxon>Rhodocyclales</taxon>
        <taxon>Zoogloeaceae</taxon>
        <taxon>Zoogloea</taxon>
    </lineage>
</organism>
<accession>A0A6C2D8B4</accession>
<evidence type="ECO:0000256" key="8">
    <source>
        <dbReference type="PROSITE-ProRule" id="PRU00284"/>
    </source>
</evidence>
<evidence type="ECO:0000256" key="1">
    <source>
        <dbReference type="ARBA" id="ARBA00004651"/>
    </source>
</evidence>
<comment type="subcellular location">
    <subcellularLocation>
        <location evidence="1">Cell membrane</location>
        <topology evidence="1">Multi-pass membrane protein</topology>
    </subcellularLocation>
</comment>
<dbReference type="PANTHER" id="PTHR32089">
    <property type="entry name" value="METHYL-ACCEPTING CHEMOTAXIS PROTEIN MCPB"/>
    <property type="match status" value="1"/>
</dbReference>
<gene>
    <name evidence="11" type="ORF">ETQ85_01070</name>
</gene>
<comment type="similarity">
    <text evidence="7">Belongs to the methyl-accepting chemotaxis (MCP) protein family.</text>
</comment>
<evidence type="ECO:0000256" key="9">
    <source>
        <dbReference type="SAM" id="Phobius"/>
    </source>
</evidence>
<keyword evidence="3 9" id="KW-0812">Transmembrane</keyword>
<evidence type="ECO:0000256" key="4">
    <source>
        <dbReference type="ARBA" id="ARBA00022989"/>
    </source>
</evidence>
<dbReference type="PRINTS" id="PR00260">
    <property type="entry name" value="CHEMTRNSDUCR"/>
</dbReference>
<dbReference type="SUPFAM" id="SSF58104">
    <property type="entry name" value="Methyl-accepting chemotaxis protein (MCP) signaling domain"/>
    <property type="match status" value="1"/>
</dbReference>
<feature type="transmembrane region" description="Helical" evidence="9">
    <location>
        <begin position="12"/>
        <end position="35"/>
    </location>
</feature>
<evidence type="ECO:0000256" key="3">
    <source>
        <dbReference type="ARBA" id="ARBA00022692"/>
    </source>
</evidence>
<keyword evidence="6 8" id="KW-0807">Transducer</keyword>
<dbReference type="Pfam" id="PF17200">
    <property type="entry name" value="sCache_2"/>
    <property type="match status" value="1"/>
</dbReference>
<dbReference type="Proteomes" id="UP000389128">
    <property type="component" value="Unassembled WGS sequence"/>
</dbReference>
<dbReference type="GO" id="GO:0007165">
    <property type="term" value="P:signal transduction"/>
    <property type="evidence" value="ECO:0007669"/>
    <property type="project" value="UniProtKB-KW"/>
</dbReference>
<evidence type="ECO:0000313" key="12">
    <source>
        <dbReference type="Proteomes" id="UP000389128"/>
    </source>
</evidence>
<keyword evidence="12" id="KW-1185">Reference proteome</keyword>
<evidence type="ECO:0000256" key="6">
    <source>
        <dbReference type="ARBA" id="ARBA00023224"/>
    </source>
</evidence>
<dbReference type="InterPro" id="IPR004090">
    <property type="entry name" value="Chemotax_Me-accpt_rcpt"/>
</dbReference>
<evidence type="ECO:0000313" key="11">
    <source>
        <dbReference type="EMBL" id="TYC62174.1"/>
    </source>
</evidence>
<keyword evidence="5 9" id="KW-0472">Membrane</keyword>
<comment type="caution">
    <text evidence="11">The sequence shown here is derived from an EMBL/GenBank/DDBJ whole genome shotgun (WGS) entry which is preliminary data.</text>
</comment>
<dbReference type="SMART" id="SM01049">
    <property type="entry name" value="Cache_2"/>
    <property type="match status" value="1"/>
</dbReference>
<evidence type="ECO:0000256" key="5">
    <source>
        <dbReference type="ARBA" id="ARBA00023136"/>
    </source>
</evidence>
<dbReference type="InterPro" id="IPR004089">
    <property type="entry name" value="MCPsignal_dom"/>
</dbReference>
<dbReference type="SMART" id="SM00283">
    <property type="entry name" value="MA"/>
    <property type="match status" value="1"/>
</dbReference>
<name>A0A6C2D8B4_9RHOO</name>
<dbReference type="Gene3D" id="1.10.287.950">
    <property type="entry name" value="Methyl-accepting chemotaxis protein"/>
    <property type="match status" value="1"/>
</dbReference>
<dbReference type="RefSeq" id="WP_148577264.1">
    <property type="nucleotide sequence ID" value="NZ_SDKK01000001.1"/>
</dbReference>
<evidence type="ECO:0000256" key="2">
    <source>
        <dbReference type="ARBA" id="ARBA00022475"/>
    </source>
</evidence>
<dbReference type="GO" id="GO:0006935">
    <property type="term" value="P:chemotaxis"/>
    <property type="evidence" value="ECO:0007669"/>
    <property type="project" value="InterPro"/>
</dbReference>
<dbReference type="GO" id="GO:0004888">
    <property type="term" value="F:transmembrane signaling receptor activity"/>
    <property type="evidence" value="ECO:0007669"/>
    <property type="project" value="InterPro"/>
</dbReference>
<dbReference type="Gene3D" id="3.30.450.20">
    <property type="entry name" value="PAS domain"/>
    <property type="match status" value="1"/>
</dbReference>
<dbReference type="GO" id="GO:0005886">
    <property type="term" value="C:plasma membrane"/>
    <property type="evidence" value="ECO:0007669"/>
    <property type="project" value="UniProtKB-SubCell"/>
</dbReference>
<evidence type="ECO:0000256" key="7">
    <source>
        <dbReference type="ARBA" id="ARBA00029447"/>
    </source>
</evidence>
<feature type="transmembrane region" description="Helical" evidence="9">
    <location>
        <begin position="184"/>
        <end position="208"/>
    </location>
</feature>
<dbReference type="AlphaFoldDB" id="A0A6C2D8B4"/>
<evidence type="ECO:0000259" key="10">
    <source>
        <dbReference type="PROSITE" id="PS50111"/>
    </source>
</evidence>
<feature type="domain" description="Methyl-accepting transducer" evidence="10">
    <location>
        <begin position="270"/>
        <end position="506"/>
    </location>
</feature>